<organism evidence="4">
    <name type="scientific">Amphora coffeiformis</name>
    <dbReference type="NCBI Taxonomy" id="265554"/>
    <lineage>
        <taxon>Eukaryota</taxon>
        <taxon>Sar</taxon>
        <taxon>Stramenopiles</taxon>
        <taxon>Ochrophyta</taxon>
        <taxon>Bacillariophyta</taxon>
        <taxon>Bacillariophyceae</taxon>
        <taxon>Bacillariophycidae</taxon>
        <taxon>Thalassiophysales</taxon>
        <taxon>Catenulaceae</taxon>
        <taxon>Amphora</taxon>
    </lineage>
</organism>
<dbReference type="InterPro" id="IPR027038">
    <property type="entry name" value="RanGap"/>
</dbReference>
<evidence type="ECO:0000256" key="2">
    <source>
        <dbReference type="ARBA" id="ARBA00022614"/>
    </source>
</evidence>
<dbReference type="Gene3D" id="3.80.10.10">
    <property type="entry name" value="Ribonuclease Inhibitor"/>
    <property type="match status" value="2"/>
</dbReference>
<gene>
    <name evidence="4" type="ORF">ACOF00016_LOCUS10205</name>
</gene>
<proteinExistence type="predicted"/>
<dbReference type="GO" id="GO:0006913">
    <property type="term" value="P:nucleocytoplasmic transport"/>
    <property type="evidence" value="ECO:0007669"/>
    <property type="project" value="TreeGrafter"/>
</dbReference>
<keyword evidence="2" id="KW-0433">Leucine-rich repeat</keyword>
<dbReference type="PANTHER" id="PTHR24113:SF12">
    <property type="entry name" value="RAN GTPASE-ACTIVATING PROTEIN 1"/>
    <property type="match status" value="1"/>
</dbReference>
<dbReference type="GO" id="GO:0005829">
    <property type="term" value="C:cytosol"/>
    <property type="evidence" value="ECO:0007669"/>
    <property type="project" value="TreeGrafter"/>
</dbReference>
<dbReference type="Pfam" id="PF13516">
    <property type="entry name" value="LRR_6"/>
    <property type="match status" value="2"/>
</dbReference>
<keyword evidence="3" id="KW-0677">Repeat</keyword>
<sequence length="196" mass="21297">MTSVDQSNTSLSFSQLAGLVEPDNLKVLRLTNVEITGDDDDVFDFSRAIRGHPSLEEVHLTNITFKEDGVNLDLIVEMMLVSCHELHLLKLDNVPVRAKSCSTLAYCETLTTLALTNNKFNDVDAKMIADSVESNKSVTSVDLSDNCISDVGCKSLRLCLEKNSVIQEISLSGNSISGTESNMLETKLLARVASAA</sequence>
<protein>
    <submittedName>
        <fullName evidence="4">Uncharacterized protein</fullName>
    </submittedName>
</protein>
<dbReference type="GO" id="GO:0005634">
    <property type="term" value="C:nucleus"/>
    <property type="evidence" value="ECO:0007669"/>
    <property type="project" value="TreeGrafter"/>
</dbReference>
<name>A0A7S3L658_9STRA</name>
<evidence type="ECO:0000313" key="4">
    <source>
        <dbReference type="EMBL" id="CAE0412947.1"/>
    </source>
</evidence>
<accession>A0A7S3L658</accession>
<dbReference type="GO" id="GO:0031267">
    <property type="term" value="F:small GTPase binding"/>
    <property type="evidence" value="ECO:0007669"/>
    <property type="project" value="TreeGrafter"/>
</dbReference>
<dbReference type="InterPro" id="IPR032675">
    <property type="entry name" value="LRR_dom_sf"/>
</dbReference>
<keyword evidence="1" id="KW-0343">GTPase activation</keyword>
<dbReference type="GO" id="GO:0048471">
    <property type="term" value="C:perinuclear region of cytoplasm"/>
    <property type="evidence" value="ECO:0007669"/>
    <property type="project" value="TreeGrafter"/>
</dbReference>
<dbReference type="InterPro" id="IPR001611">
    <property type="entry name" value="Leu-rich_rpt"/>
</dbReference>
<dbReference type="GO" id="GO:0005096">
    <property type="term" value="F:GTPase activator activity"/>
    <property type="evidence" value="ECO:0007669"/>
    <property type="project" value="UniProtKB-KW"/>
</dbReference>
<reference evidence="4" key="1">
    <citation type="submission" date="2021-01" db="EMBL/GenBank/DDBJ databases">
        <authorList>
            <person name="Corre E."/>
            <person name="Pelletier E."/>
            <person name="Niang G."/>
            <person name="Scheremetjew M."/>
            <person name="Finn R."/>
            <person name="Kale V."/>
            <person name="Holt S."/>
            <person name="Cochrane G."/>
            <person name="Meng A."/>
            <person name="Brown T."/>
            <person name="Cohen L."/>
        </authorList>
    </citation>
    <scope>NUCLEOTIDE SEQUENCE</scope>
    <source>
        <strain evidence="4">CCMP127</strain>
    </source>
</reference>
<evidence type="ECO:0000256" key="1">
    <source>
        <dbReference type="ARBA" id="ARBA00022468"/>
    </source>
</evidence>
<dbReference type="EMBL" id="HBIM01012426">
    <property type="protein sequence ID" value="CAE0412947.1"/>
    <property type="molecule type" value="Transcribed_RNA"/>
</dbReference>
<dbReference type="SUPFAM" id="SSF52047">
    <property type="entry name" value="RNI-like"/>
    <property type="match status" value="1"/>
</dbReference>
<evidence type="ECO:0000256" key="3">
    <source>
        <dbReference type="ARBA" id="ARBA00022737"/>
    </source>
</evidence>
<dbReference type="PANTHER" id="PTHR24113">
    <property type="entry name" value="RAN GTPASE-ACTIVATING PROTEIN 1"/>
    <property type="match status" value="1"/>
</dbReference>
<dbReference type="SMART" id="SM00368">
    <property type="entry name" value="LRR_RI"/>
    <property type="match status" value="3"/>
</dbReference>
<dbReference type="AlphaFoldDB" id="A0A7S3L658"/>